<gene>
    <name evidence="3" type="ORF">EYC82_05955</name>
</gene>
<dbReference type="CDD" id="cd11524">
    <property type="entry name" value="SYLF"/>
    <property type="match status" value="1"/>
</dbReference>
<dbReference type="Proteomes" id="UP001143304">
    <property type="component" value="Unassembled WGS sequence"/>
</dbReference>
<proteinExistence type="predicted"/>
<evidence type="ECO:0000259" key="2">
    <source>
        <dbReference type="Pfam" id="PF04366"/>
    </source>
</evidence>
<keyword evidence="4" id="KW-1185">Reference proteome</keyword>
<organism evidence="3 4">
    <name type="scientific">Candidatus Marimicrobium litorale</name>
    <dbReference type="NCBI Taxonomy" id="2518991"/>
    <lineage>
        <taxon>Bacteria</taxon>
        <taxon>Pseudomonadati</taxon>
        <taxon>Pseudomonadota</taxon>
        <taxon>Gammaproteobacteria</taxon>
        <taxon>Cellvibrionales</taxon>
        <taxon>Halieaceae</taxon>
        <taxon>Marimicrobium</taxon>
    </lineage>
</organism>
<keyword evidence="1" id="KW-0732">Signal</keyword>
<dbReference type="Pfam" id="PF04366">
    <property type="entry name" value="Ysc84"/>
    <property type="match status" value="1"/>
</dbReference>
<reference evidence="3" key="1">
    <citation type="submission" date="2019-02" db="EMBL/GenBank/DDBJ databases">
        <authorList>
            <person name="Li S.-H."/>
        </authorList>
    </citation>
    <scope>NUCLEOTIDE SEQUENCE</scope>
    <source>
        <strain evidence="3">IMCC11814</strain>
    </source>
</reference>
<feature type="chain" id="PRO_5045685921" description="Ysc84 actin-binding domain-containing protein" evidence="1">
    <location>
        <begin position="21"/>
        <end position="191"/>
    </location>
</feature>
<comment type="caution">
    <text evidence="3">The sequence shown here is derived from an EMBL/GenBank/DDBJ whole genome shotgun (WGS) entry which is preliminary data.</text>
</comment>
<accession>A0ABT3T5Y4</accession>
<name>A0ABT3T5Y4_9GAMM</name>
<evidence type="ECO:0000256" key="1">
    <source>
        <dbReference type="SAM" id="SignalP"/>
    </source>
</evidence>
<dbReference type="InterPro" id="IPR007461">
    <property type="entry name" value="Ysc84_actin-binding"/>
</dbReference>
<evidence type="ECO:0000313" key="3">
    <source>
        <dbReference type="EMBL" id="MCX2976892.1"/>
    </source>
</evidence>
<dbReference type="RefSeq" id="WP_279248633.1">
    <property type="nucleotide sequence ID" value="NZ_SHNO01000001.1"/>
</dbReference>
<feature type="signal peptide" evidence="1">
    <location>
        <begin position="1"/>
        <end position="20"/>
    </location>
</feature>
<sequence length="191" mass="19666">MYTQVKVLFASFVLFVFTSAAWGNSYADAINVFKNAGQSGEYFKTAYGFAIYPTVGKAGFVVGGAYGEGKVFVADKHVGNSTVTQLTLGAQLGGQAYSQIIFFKNEDAFKSFTSGNFEFSAQATAVAITAGVSAEANTGGGATAGISGGRNDAATTSAGYRKGMAIFTVATGGLMFEAALGGQKFSYTSLP</sequence>
<protein>
    <recommendedName>
        <fullName evidence="2">Ysc84 actin-binding domain-containing protein</fullName>
    </recommendedName>
</protein>
<dbReference type="EMBL" id="SHNO01000001">
    <property type="protein sequence ID" value="MCX2976892.1"/>
    <property type="molecule type" value="Genomic_DNA"/>
</dbReference>
<feature type="domain" description="Ysc84 actin-binding" evidence="2">
    <location>
        <begin position="85"/>
        <end position="161"/>
    </location>
</feature>
<evidence type="ECO:0000313" key="4">
    <source>
        <dbReference type="Proteomes" id="UP001143304"/>
    </source>
</evidence>